<feature type="compositionally biased region" description="Low complexity" evidence="1">
    <location>
        <begin position="47"/>
        <end position="77"/>
    </location>
</feature>
<evidence type="ECO:0000256" key="1">
    <source>
        <dbReference type="SAM" id="MobiDB-lite"/>
    </source>
</evidence>
<accession>A0A8T0F0J1</accession>
<protein>
    <submittedName>
        <fullName evidence="3">Uncharacterized protein</fullName>
    </submittedName>
</protein>
<name>A0A8T0F0J1_ARGBR</name>
<sequence length="155" mass="15973">MNRLFSCATLLCVLAVTLASLHGDNRYGGHQSGNSLGHRSYSSGLHSRGPYGGPSRPGAPSHPGAPAHPRSPAHPGAQQDPPLPHTVHPGTTEPDQPPTPQHTTPQHPALPTEDKVPTVPDPPITVPSAAFTSLSSSIPAIARAARASPRAMGGR</sequence>
<evidence type="ECO:0000313" key="4">
    <source>
        <dbReference type="Proteomes" id="UP000807504"/>
    </source>
</evidence>
<evidence type="ECO:0000256" key="2">
    <source>
        <dbReference type="SAM" id="SignalP"/>
    </source>
</evidence>
<keyword evidence="2" id="KW-0732">Signal</keyword>
<feature type="signal peptide" evidence="2">
    <location>
        <begin position="1"/>
        <end position="19"/>
    </location>
</feature>
<dbReference type="AlphaFoldDB" id="A0A8T0F0J1"/>
<feature type="compositionally biased region" description="Polar residues" evidence="1">
    <location>
        <begin position="32"/>
        <end position="45"/>
    </location>
</feature>
<reference evidence="3" key="1">
    <citation type="journal article" date="2020" name="bioRxiv">
        <title>Chromosome-level reference genome of the European wasp spider Argiope bruennichi: a resource for studies on range expansion and evolutionary adaptation.</title>
        <authorList>
            <person name="Sheffer M.M."/>
            <person name="Hoppe A."/>
            <person name="Krehenwinkel H."/>
            <person name="Uhl G."/>
            <person name="Kuss A.W."/>
            <person name="Jensen L."/>
            <person name="Jensen C."/>
            <person name="Gillespie R.G."/>
            <person name="Hoff K.J."/>
            <person name="Prost S."/>
        </authorList>
    </citation>
    <scope>NUCLEOTIDE SEQUENCE</scope>
</reference>
<reference evidence="3" key="2">
    <citation type="submission" date="2020-06" db="EMBL/GenBank/DDBJ databases">
        <authorList>
            <person name="Sheffer M."/>
        </authorList>
    </citation>
    <scope>NUCLEOTIDE SEQUENCE</scope>
</reference>
<dbReference type="EMBL" id="JABXBU010001863">
    <property type="protein sequence ID" value="KAF8783384.1"/>
    <property type="molecule type" value="Genomic_DNA"/>
</dbReference>
<feature type="region of interest" description="Disordered" evidence="1">
    <location>
        <begin position="29"/>
        <end position="155"/>
    </location>
</feature>
<keyword evidence="4" id="KW-1185">Reference proteome</keyword>
<feature type="compositionally biased region" description="Low complexity" evidence="1">
    <location>
        <begin position="135"/>
        <end position="155"/>
    </location>
</feature>
<comment type="caution">
    <text evidence="3">The sequence shown here is derived from an EMBL/GenBank/DDBJ whole genome shotgun (WGS) entry which is preliminary data.</text>
</comment>
<feature type="chain" id="PRO_5035802050" evidence="2">
    <location>
        <begin position="20"/>
        <end position="155"/>
    </location>
</feature>
<organism evidence="3 4">
    <name type="scientific">Argiope bruennichi</name>
    <name type="common">Wasp spider</name>
    <name type="synonym">Aranea bruennichi</name>
    <dbReference type="NCBI Taxonomy" id="94029"/>
    <lineage>
        <taxon>Eukaryota</taxon>
        <taxon>Metazoa</taxon>
        <taxon>Ecdysozoa</taxon>
        <taxon>Arthropoda</taxon>
        <taxon>Chelicerata</taxon>
        <taxon>Arachnida</taxon>
        <taxon>Araneae</taxon>
        <taxon>Araneomorphae</taxon>
        <taxon>Entelegynae</taxon>
        <taxon>Araneoidea</taxon>
        <taxon>Araneidae</taxon>
        <taxon>Argiope</taxon>
    </lineage>
</organism>
<proteinExistence type="predicted"/>
<dbReference type="Proteomes" id="UP000807504">
    <property type="component" value="Unassembled WGS sequence"/>
</dbReference>
<evidence type="ECO:0000313" key="3">
    <source>
        <dbReference type="EMBL" id="KAF8783384.1"/>
    </source>
</evidence>
<feature type="compositionally biased region" description="Low complexity" evidence="1">
    <location>
        <begin position="101"/>
        <end position="111"/>
    </location>
</feature>
<gene>
    <name evidence="3" type="ORF">HNY73_013549</name>
</gene>